<organism evidence="1 2">
    <name type="scientific">Phialemonium thermophilum</name>
    <dbReference type="NCBI Taxonomy" id="223376"/>
    <lineage>
        <taxon>Eukaryota</taxon>
        <taxon>Fungi</taxon>
        <taxon>Dikarya</taxon>
        <taxon>Ascomycota</taxon>
        <taxon>Pezizomycotina</taxon>
        <taxon>Sordariomycetes</taxon>
        <taxon>Sordariomycetidae</taxon>
        <taxon>Cephalothecales</taxon>
        <taxon>Cephalothecaceae</taxon>
        <taxon>Phialemonium</taxon>
    </lineage>
</organism>
<evidence type="ECO:0000313" key="1">
    <source>
        <dbReference type="EMBL" id="KAL1858120.1"/>
    </source>
</evidence>
<evidence type="ECO:0000313" key="2">
    <source>
        <dbReference type="Proteomes" id="UP001586593"/>
    </source>
</evidence>
<sequence length="159" mass="18772">MEVAPPLFRGTFSLEDASKEDRDILQELSYPDKRVDFWLRLHRSRQHMEEVIAQHLRLPRSHVRVGDLQEWIHGSFNACLPVYITSRQARGLPKKLMMRFLLPYKVGEEVRPGNVDEKLRCEAATYVWLQQHCPEIPVPPKLARFTECFEREETGASWW</sequence>
<accession>A0ABR3WCE1</accession>
<keyword evidence="2" id="KW-1185">Reference proteome</keyword>
<gene>
    <name evidence="1" type="ORF">VTK73DRAFT_7934</name>
</gene>
<protein>
    <submittedName>
        <fullName evidence="1">Uncharacterized protein</fullName>
    </submittedName>
</protein>
<dbReference type="Proteomes" id="UP001586593">
    <property type="component" value="Unassembled WGS sequence"/>
</dbReference>
<name>A0ABR3WCE1_9PEZI</name>
<proteinExistence type="predicted"/>
<comment type="caution">
    <text evidence="1">The sequence shown here is derived from an EMBL/GenBank/DDBJ whole genome shotgun (WGS) entry which is preliminary data.</text>
</comment>
<dbReference type="EMBL" id="JAZHXJ010000537">
    <property type="protein sequence ID" value="KAL1858120.1"/>
    <property type="molecule type" value="Genomic_DNA"/>
</dbReference>
<reference evidence="1 2" key="1">
    <citation type="journal article" date="2024" name="Commun. Biol.">
        <title>Comparative genomic analysis of thermophilic fungi reveals convergent evolutionary adaptations and gene losses.</title>
        <authorList>
            <person name="Steindorff A.S."/>
            <person name="Aguilar-Pontes M.V."/>
            <person name="Robinson A.J."/>
            <person name="Andreopoulos B."/>
            <person name="LaButti K."/>
            <person name="Kuo A."/>
            <person name="Mondo S."/>
            <person name="Riley R."/>
            <person name="Otillar R."/>
            <person name="Haridas S."/>
            <person name="Lipzen A."/>
            <person name="Grimwood J."/>
            <person name="Schmutz J."/>
            <person name="Clum A."/>
            <person name="Reid I.D."/>
            <person name="Moisan M.C."/>
            <person name="Butler G."/>
            <person name="Nguyen T.T.M."/>
            <person name="Dewar K."/>
            <person name="Conant G."/>
            <person name="Drula E."/>
            <person name="Henrissat B."/>
            <person name="Hansel C."/>
            <person name="Singer S."/>
            <person name="Hutchinson M.I."/>
            <person name="de Vries R.P."/>
            <person name="Natvig D.O."/>
            <person name="Powell A.J."/>
            <person name="Tsang A."/>
            <person name="Grigoriev I.V."/>
        </authorList>
    </citation>
    <scope>NUCLEOTIDE SEQUENCE [LARGE SCALE GENOMIC DNA]</scope>
    <source>
        <strain evidence="1 2">ATCC 24622</strain>
    </source>
</reference>